<dbReference type="PATRIC" id="fig|1121022.4.peg.2928"/>
<dbReference type="Proteomes" id="UP000017837">
    <property type="component" value="Unassembled WGS sequence"/>
</dbReference>
<evidence type="ECO:0000313" key="7">
    <source>
        <dbReference type="Proteomes" id="UP000017837"/>
    </source>
</evidence>
<dbReference type="CDD" id="cd01335">
    <property type="entry name" value="Radical_SAM"/>
    <property type="match status" value="1"/>
</dbReference>
<dbReference type="GO" id="GO:0051536">
    <property type="term" value="F:iron-sulfur cluster binding"/>
    <property type="evidence" value="ECO:0007669"/>
    <property type="project" value="UniProtKB-KW"/>
</dbReference>
<dbReference type="SUPFAM" id="SSF102114">
    <property type="entry name" value="Radical SAM enzymes"/>
    <property type="match status" value="1"/>
</dbReference>
<dbReference type="GO" id="GO:0046872">
    <property type="term" value="F:metal ion binding"/>
    <property type="evidence" value="ECO:0007669"/>
    <property type="project" value="UniProtKB-KW"/>
</dbReference>
<evidence type="ECO:0000256" key="2">
    <source>
        <dbReference type="ARBA" id="ARBA00023004"/>
    </source>
</evidence>
<dbReference type="SFLD" id="SFLDS00029">
    <property type="entry name" value="Radical_SAM"/>
    <property type="match status" value="1"/>
</dbReference>
<dbReference type="eggNOG" id="COG1533">
    <property type="taxonomic scope" value="Bacteria"/>
</dbReference>
<keyword evidence="3" id="KW-0411">Iron-sulfur</keyword>
<keyword evidence="7" id="KW-1185">Reference proteome</keyword>
<dbReference type="AlphaFoldDB" id="V4PLR6"/>
<dbReference type="OrthoDB" id="9785699at2"/>
<proteinExistence type="predicted"/>
<keyword evidence="2" id="KW-0408">Iron</keyword>
<keyword evidence="1" id="KW-0479">Metal-binding</keyword>
<dbReference type="InterPro" id="IPR007197">
    <property type="entry name" value="rSAM"/>
</dbReference>
<name>V4PLR6_9CAUL</name>
<sequence>MPAPPPNTRTKDSEGLPDLPRKGRGAVSNRPSHRFENPDRYDIDDGWSDHERAEWARARRDTILGIDTVRRIISRNTSPDVGFNTSINPYKGCEHGCIYCFARPTHAYLDLSPGMDFETRIFRKPDAARQLRIELSERNYKPAPLALGINTDAYQPTERSEKLTRSLLEVLYEFRHPVHIVTKSALIQRDLDILAPMAALRLFKASISITTLDRDLARVMEPRAATPGKRLDTVRALSAAGIPVSVMAAPIIPGLTCHEIENILKASAEAGARSAGHVLIRLPHEVQVLFEEWLRNHFPDRADKVLNHIRQCRGGKLYNAAFNTRMTGTGPIADLIHRRFAAAVRRCGLDGPRVPSDFSQFRGGDPQMSLF</sequence>
<evidence type="ECO:0000313" key="6">
    <source>
        <dbReference type="EMBL" id="ESQ89161.1"/>
    </source>
</evidence>
<dbReference type="SFLD" id="SFLDG01084">
    <property type="entry name" value="Uncharacterised_Radical_SAM_Su"/>
    <property type="match status" value="1"/>
</dbReference>
<evidence type="ECO:0000259" key="5">
    <source>
        <dbReference type="SMART" id="SM00729"/>
    </source>
</evidence>
<dbReference type="Gene3D" id="3.80.30.30">
    <property type="match status" value="1"/>
</dbReference>
<dbReference type="RefSeq" id="WP_018080392.1">
    <property type="nucleotide sequence ID" value="NZ_AQWM01000002.1"/>
</dbReference>
<dbReference type="Pfam" id="PF04055">
    <property type="entry name" value="Radical_SAM"/>
    <property type="match status" value="1"/>
</dbReference>
<evidence type="ECO:0000256" key="4">
    <source>
        <dbReference type="SAM" id="MobiDB-lite"/>
    </source>
</evidence>
<reference evidence="6 7" key="1">
    <citation type="journal article" date="2014" name="Nature">
        <title>Sequential evolution of bacterial morphology by co-option of a developmental regulator.</title>
        <authorList>
            <person name="Jiang C."/>
            <person name="Brown P.J."/>
            <person name="Ducret A."/>
            <person name="Brun Y.V."/>
        </authorList>
    </citation>
    <scope>NUCLEOTIDE SEQUENCE [LARGE SCALE GENOMIC DNA]</scope>
    <source>
        <strain evidence="6 7">DSM 16100</strain>
    </source>
</reference>
<protein>
    <recommendedName>
        <fullName evidence="5">Elp3/MiaA/NifB-like radical SAM core domain-containing protein</fullName>
    </recommendedName>
</protein>
<dbReference type="InterPro" id="IPR058240">
    <property type="entry name" value="rSAM_sf"/>
</dbReference>
<dbReference type="InterPro" id="IPR006638">
    <property type="entry name" value="Elp3/MiaA/NifB-like_rSAM"/>
</dbReference>
<dbReference type="NCBIfam" id="NF033668">
    <property type="entry name" value="rSAM_PA0069"/>
    <property type="match status" value="1"/>
</dbReference>
<dbReference type="PANTHER" id="PTHR43432">
    <property type="entry name" value="SLR0285 PROTEIN"/>
    <property type="match status" value="1"/>
</dbReference>
<evidence type="ECO:0000256" key="1">
    <source>
        <dbReference type="ARBA" id="ARBA00022723"/>
    </source>
</evidence>
<dbReference type="InterPro" id="IPR040086">
    <property type="entry name" value="MJ0683-like"/>
</dbReference>
<feature type="region of interest" description="Disordered" evidence="4">
    <location>
        <begin position="1"/>
        <end position="40"/>
    </location>
</feature>
<feature type="domain" description="Elp3/MiaA/NifB-like radical SAM core" evidence="5">
    <location>
        <begin position="83"/>
        <end position="311"/>
    </location>
</feature>
<organism evidence="6 7">
    <name type="scientific">Asticcacaulis benevestitus DSM 16100 = ATCC BAA-896</name>
    <dbReference type="NCBI Taxonomy" id="1121022"/>
    <lineage>
        <taxon>Bacteria</taxon>
        <taxon>Pseudomonadati</taxon>
        <taxon>Pseudomonadota</taxon>
        <taxon>Alphaproteobacteria</taxon>
        <taxon>Caulobacterales</taxon>
        <taxon>Caulobacteraceae</taxon>
        <taxon>Asticcacaulis</taxon>
    </lineage>
</organism>
<dbReference type="PANTHER" id="PTHR43432:SF3">
    <property type="entry name" value="SLR0285 PROTEIN"/>
    <property type="match status" value="1"/>
</dbReference>
<dbReference type="EMBL" id="AWGB01000031">
    <property type="protein sequence ID" value="ESQ89161.1"/>
    <property type="molecule type" value="Genomic_DNA"/>
</dbReference>
<dbReference type="SMART" id="SM00729">
    <property type="entry name" value="Elp3"/>
    <property type="match status" value="1"/>
</dbReference>
<evidence type="ECO:0000256" key="3">
    <source>
        <dbReference type="ARBA" id="ARBA00023014"/>
    </source>
</evidence>
<comment type="caution">
    <text evidence="6">The sequence shown here is derived from an EMBL/GenBank/DDBJ whole genome shotgun (WGS) entry which is preliminary data.</text>
</comment>
<accession>V4PLR6</accession>
<dbReference type="STRING" id="1121022.GCA_000376105_00726"/>
<gene>
    <name evidence="6" type="ORF">ABENE_14400</name>
</gene>
<dbReference type="GO" id="GO:0003824">
    <property type="term" value="F:catalytic activity"/>
    <property type="evidence" value="ECO:0007669"/>
    <property type="project" value="InterPro"/>
</dbReference>